<accession>A0A6A6KWY8</accession>
<feature type="domain" description="Disease resistance R13L4/SHOC-2-like LRR" evidence="13">
    <location>
        <begin position="82"/>
        <end position="196"/>
    </location>
</feature>
<keyword evidence="9" id="KW-0675">Receptor</keyword>
<dbReference type="InterPro" id="IPR001611">
    <property type="entry name" value="Leu-rich_rpt"/>
</dbReference>
<keyword evidence="6" id="KW-0677">Repeat</keyword>
<dbReference type="InterPro" id="IPR013210">
    <property type="entry name" value="LRR_N_plant-typ"/>
</dbReference>
<sequence length="413" mass="44467">MCVGVAQLVQCNAADREALLDFKMGLNDSWNQLSSWQGTNCCQWSGISCDDTTGAVLSVDISLDIPNSSGLQPLVGEIRPSLAELKSLKHLDLSGNNFNGEIPSSIGSLCNIQIIDLSFNCLTRGLPNSLGHLKNLIHLYLQNNLLQGPIPAFIGNLQHLAHLGLSSNKLNGTLPDSLGLFSELCLLDVSFNELTGVISEAHFLRLSLCGDPPTLKCLDADSNNWGSRDDSDGGRKDEADDGNGFIDKWFYLSVGLGFAVGNRLSGPIPQGMTSLTFLGSLNLSNNNLSGRIPYKGQMTTFIASSFAGNSGLCGDPLALKCPDDGSNNRGSYNDSDGGRKDEADDGNGFIDKWFYLSTGLGFAVGLLLPYFIFATKDLGRGLFCFCGCDCRKIVKCNYRKKNSAPELKFSFLL</sequence>
<dbReference type="Gene3D" id="3.80.10.10">
    <property type="entry name" value="Ribonuclease Inhibitor"/>
    <property type="match status" value="2"/>
</dbReference>
<evidence type="ECO:0000256" key="10">
    <source>
        <dbReference type="ARBA" id="ARBA00023180"/>
    </source>
</evidence>
<evidence type="ECO:0000256" key="4">
    <source>
        <dbReference type="ARBA" id="ARBA00022692"/>
    </source>
</evidence>
<dbReference type="InterPro" id="IPR032675">
    <property type="entry name" value="LRR_dom_sf"/>
</dbReference>
<protein>
    <submittedName>
        <fullName evidence="14">Uncharacterized protein</fullName>
    </submittedName>
</protein>
<feature type="domain" description="Leucine-rich repeat-containing N-terminal plant-type" evidence="12">
    <location>
        <begin position="13"/>
        <end position="50"/>
    </location>
</feature>
<proteinExistence type="inferred from homology"/>
<evidence type="ECO:0000256" key="1">
    <source>
        <dbReference type="ARBA" id="ARBA00004479"/>
    </source>
</evidence>
<dbReference type="Proteomes" id="UP000467840">
    <property type="component" value="Chromosome 7"/>
</dbReference>
<gene>
    <name evidence="14" type="ORF">GH714_002506</name>
</gene>
<dbReference type="InterPro" id="IPR055414">
    <property type="entry name" value="LRR_R13L4/SHOC2-like"/>
</dbReference>
<keyword evidence="3" id="KW-0433">Leucine-rich repeat</keyword>
<evidence type="ECO:0000256" key="3">
    <source>
        <dbReference type="ARBA" id="ARBA00022614"/>
    </source>
</evidence>
<reference evidence="14 15" key="1">
    <citation type="journal article" date="2020" name="Mol. Plant">
        <title>The Chromosome-Based Rubber Tree Genome Provides New Insights into Spurge Genome Evolution and Rubber Biosynthesis.</title>
        <authorList>
            <person name="Liu J."/>
            <person name="Shi C."/>
            <person name="Shi C.C."/>
            <person name="Li W."/>
            <person name="Zhang Q.J."/>
            <person name="Zhang Y."/>
            <person name="Li K."/>
            <person name="Lu H.F."/>
            <person name="Shi C."/>
            <person name="Zhu S.T."/>
            <person name="Xiao Z.Y."/>
            <person name="Nan H."/>
            <person name="Yue Y."/>
            <person name="Zhu X.G."/>
            <person name="Wu Y."/>
            <person name="Hong X.N."/>
            <person name="Fan G.Y."/>
            <person name="Tong Y."/>
            <person name="Zhang D."/>
            <person name="Mao C.L."/>
            <person name="Liu Y.L."/>
            <person name="Hao S.J."/>
            <person name="Liu W.Q."/>
            <person name="Lv M.Q."/>
            <person name="Zhang H.B."/>
            <person name="Liu Y."/>
            <person name="Hu-Tang G.R."/>
            <person name="Wang J.P."/>
            <person name="Wang J.H."/>
            <person name="Sun Y.H."/>
            <person name="Ni S.B."/>
            <person name="Chen W.B."/>
            <person name="Zhang X.C."/>
            <person name="Jiao Y.N."/>
            <person name="Eichler E.E."/>
            <person name="Li G.H."/>
            <person name="Liu X."/>
            <person name="Gao L.Z."/>
        </authorList>
    </citation>
    <scope>NUCLEOTIDE SEQUENCE [LARGE SCALE GENOMIC DNA]</scope>
    <source>
        <strain evidence="15">cv. GT1</strain>
        <tissue evidence="14">Leaf</tissue>
    </source>
</reference>
<evidence type="ECO:0000313" key="14">
    <source>
        <dbReference type="EMBL" id="KAF2293530.1"/>
    </source>
</evidence>
<dbReference type="PANTHER" id="PTHR48063">
    <property type="entry name" value="LRR RECEPTOR-LIKE KINASE"/>
    <property type="match status" value="1"/>
</dbReference>
<dbReference type="GO" id="GO:0016020">
    <property type="term" value="C:membrane"/>
    <property type="evidence" value="ECO:0007669"/>
    <property type="project" value="UniProtKB-SubCell"/>
</dbReference>
<evidence type="ECO:0000256" key="5">
    <source>
        <dbReference type="ARBA" id="ARBA00022729"/>
    </source>
</evidence>
<dbReference type="Pfam" id="PF23598">
    <property type="entry name" value="LRR_14"/>
    <property type="match status" value="1"/>
</dbReference>
<keyword evidence="5" id="KW-0732">Signal</keyword>
<dbReference type="PANTHER" id="PTHR48063:SF16">
    <property type="entry name" value="LRR RECEPTOR-LIKE SERINE_THREONINE-PROTEIN KINASE GSO1"/>
    <property type="match status" value="1"/>
</dbReference>
<evidence type="ECO:0000256" key="2">
    <source>
        <dbReference type="ARBA" id="ARBA00009592"/>
    </source>
</evidence>
<keyword evidence="7 11" id="KW-1133">Transmembrane helix</keyword>
<dbReference type="FunFam" id="3.80.10.10:FF:000275">
    <property type="entry name" value="Leucine-rich repeat receptor-like protein kinase"/>
    <property type="match status" value="1"/>
</dbReference>
<comment type="subcellular location">
    <subcellularLocation>
        <location evidence="1">Membrane</location>
        <topology evidence="1">Single-pass type I membrane protein</topology>
    </subcellularLocation>
</comment>
<evidence type="ECO:0000256" key="9">
    <source>
        <dbReference type="ARBA" id="ARBA00023170"/>
    </source>
</evidence>
<comment type="caution">
    <text evidence="14">The sequence shown here is derived from an EMBL/GenBank/DDBJ whole genome shotgun (WGS) entry which is preliminary data.</text>
</comment>
<dbReference type="EMBL" id="JAAGAX010000013">
    <property type="protein sequence ID" value="KAF2293530.1"/>
    <property type="molecule type" value="Genomic_DNA"/>
</dbReference>
<keyword evidence="8 11" id="KW-0472">Membrane</keyword>
<evidence type="ECO:0000256" key="8">
    <source>
        <dbReference type="ARBA" id="ARBA00023136"/>
    </source>
</evidence>
<organism evidence="14 15">
    <name type="scientific">Hevea brasiliensis</name>
    <name type="common">Para rubber tree</name>
    <name type="synonym">Siphonia brasiliensis</name>
    <dbReference type="NCBI Taxonomy" id="3981"/>
    <lineage>
        <taxon>Eukaryota</taxon>
        <taxon>Viridiplantae</taxon>
        <taxon>Streptophyta</taxon>
        <taxon>Embryophyta</taxon>
        <taxon>Tracheophyta</taxon>
        <taxon>Spermatophyta</taxon>
        <taxon>Magnoliopsida</taxon>
        <taxon>eudicotyledons</taxon>
        <taxon>Gunneridae</taxon>
        <taxon>Pentapetalae</taxon>
        <taxon>rosids</taxon>
        <taxon>fabids</taxon>
        <taxon>Malpighiales</taxon>
        <taxon>Euphorbiaceae</taxon>
        <taxon>Crotonoideae</taxon>
        <taxon>Micrandreae</taxon>
        <taxon>Hevea</taxon>
    </lineage>
</organism>
<keyword evidence="10" id="KW-0325">Glycoprotein</keyword>
<dbReference type="SUPFAM" id="SSF52058">
    <property type="entry name" value="L domain-like"/>
    <property type="match status" value="1"/>
</dbReference>
<evidence type="ECO:0000259" key="12">
    <source>
        <dbReference type="Pfam" id="PF08263"/>
    </source>
</evidence>
<comment type="similarity">
    <text evidence="2">Belongs to the RLP family.</text>
</comment>
<evidence type="ECO:0000256" key="11">
    <source>
        <dbReference type="SAM" id="Phobius"/>
    </source>
</evidence>
<dbReference type="InterPro" id="IPR046956">
    <property type="entry name" value="RLP23-like"/>
</dbReference>
<keyword evidence="15" id="KW-1185">Reference proteome</keyword>
<evidence type="ECO:0000256" key="7">
    <source>
        <dbReference type="ARBA" id="ARBA00022989"/>
    </source>
</evidence>
<name>A0A6A6KWY8_HEVBR</name>
<keyword evidence="4 11" id="KW-0812">Transmembrane</keyword>
<dbReference type="Pfam" id="PF08263">
    <property type="entry name" value="LRRNT_2"/>
    <property type="match status" value="1"/>
</dbReference>
<evidence type="ECO:0000256" key="6">
    <source>
        <dbReference type="ARBA" id="ARBA00022737"/>
    </source>
</evidence>
<feature type="transmembrane region" description="Helical" evidence="11">
    <location>
        <begin position="353"/>
        <end position="373"/>
    </location>
</feature>
<dbReference type="AlphaFoldDB" id="A0A6A6KWY8"/>
<evidence type="ECO:0000313" key="15">
    <source>
        <dbReference type="Proteomes" id="UP000467840"/>
    </source>
</evidence>
<dbReference type="Pfam" id="PF00560">
    <property type="entry name" value="LRR_1"/>
    <property type="match status" value="1"/>
</dbReference>
<evidence type="ECO:0000259" key="13">
    <source>
        <dbReference type="Pfam" id="PF23598"/>
    </source>
</evidence>